<dbReference type="Proteomes" id="UP000182114">
    <property type="component" value="Unassembled WGS sequence"/>
</dbReference>
<proteinExistence type="predicted"/>
<dbReference type="AlphaFoldDB" id="A0A1G7EHX0"/>
<evidence type="ECO:0000313" key="1">
    <source>
        <dbReference type="EMBL" id="SDE63045.1"/>
    </source>
</evidence>
<dbReference type="GeneID" id="78059280"/>
<dbReference type="eggNOG" id="ENOG50311HT">
    <property type="taxonomic scope" value="Bacteria"/>
</dbReference>
<organism evidence="1 2">
    <name type="scientific">Cellulophaga baltica</name>
    <dbReference type="NCBI Taxonomy" id="76594"/>
    <lineage>
        <taxon>Bacteria</taxon>
        <taxon>Pseudomonadati</taxon>
        <taxon>Bacteroidota</taxon>
        <taxon>Flavobacteriia</taxon>
        <taxon>Flavobacteriales</taxon>
        <taxon>Flavobacteriaceae</taxon>
        <taxon>Cellulophaga</taxon>
    </lineage>
</organism>
<dbReference type="RefSeq" id="WP_024479382.1">
    <property type="nucleotide sequence ID" value="NZ_CANLMK010000004.1"/>
</dbReference>
<protein>
    <submittedName>
        <fullName evidence="1">Uncharacterized protein</fullName>
    </submittedName>
</protein>
<accession>A0A1G7EHX0</accession>
<name>A0A1G7EHX0_9FLAO</name>
<reference evidence="2" key="1">
    <citation type="submission" date="2016-10" db="EMBL/GenBank/DDBJ databases">
        <authorList>
            <person name="Varghese N."/>
            <person name="Submissions S."/>
        </authorList>
    </citation>
    <scope>NUCLEOTIDE SEQUENCE [LARGE SCALE GENOMIC DNA]</scope>
    <source>
        <strain evidence="2">DSM 24729</strain>
    </source>
</reference>
<gene>
    <name evidence="1" type="ORF">SAMN04487992_102320</name>
</gene>
<sequence>MVDIQKVIAQLSSSRLRQIAVSIATFFNEIIASFCKDDNDSSGKKVQYIAQRVDGRKVPVNRKL</sequence>
<evidence type="ECO:0000313" key="2">
    <source>
        <dbReference type="Proteomes" id="UP000182114"/>
    </source>
</evidence>
<dbReference type="EMBL" id="FNBD01000002">
    <property type="protein sequence ID" value="SDE63045.1"/>
    <property type="molecule type" value="Genomic_DNA"/>
</dbReference>
<keyword evidence="2" id="KW-1185">Reference proteome</keyword>